<evidence type="ECO:0000256" key="1">
    <source>
        <dbReference type="ARBA" id="ARBA00004370"/>
    </source>
</evidence>
<evidence type="ECO:0000259" key="7">
    <source>
        <dbReference type="PROSITE" id="PS51220"/>
    </source>
</evidence>
<reference evidence="9" key="2">
    <citation type="submission" date="2025-09" db="UniProtKB">
        <authorList>
            <consortium name="Ensembl"/>
        </authorList>
    </citation>
    <scope>IDENTIFICATION</scope>
</reference>
<accession>A0A8C4WVV9</accession>
<keyword evidence="3" id="KW-1133">Transmembrane helix</keyword>
<dbReference type="InterPro" id="IPR001846">
    <property type="entry name" value="VWF_type-D"/>
</dbReference>
<dbReference type="GeneTree" id="ENSGT00730000110943"/>
<proteinExistence type="predicted"/>
<dbReference type="PROSITE" id="PS51233">
    <property type="entry name" value="VWFD"/>
    <property type="match status" value="1"/>
</dbReference>
<dbReference type="Pfam" id="PF06119">
    <property type="entry name" value="NIDO"/>
    <property type="match status" value="1"/>
</dbReference>
<evidence type="ECO:0000259" key="6">
    <source>
        <dbReference type="PROSITE" id="PS50856"/>
    </source>
</evidence>
<dbReference type="InterPro" id="IPR051495">
    <property type="entry name" value="Epithelial_Barrier/Signaling"/>
</dbReference>
<evidence type="ECO:0000256" key="5">
    <source>
        <dbReference type="ARBA" id="ARBA00023157"/>
    </source>
</evidence>
<dbReference type="PANTHER" id="PTHR13802">
    <property type="entry name" value="MUCIN 4-RELATED"/>
    <property type="match status" value="1"/>
</dbReference>
<keyword evidence="10" id="KW-1185">Reference proteome</keyword>
<dbReference type="SMART" id="SM00539">
    <property type="entry name" value="NIDO"/>
    <property type="match status" value="1"/>
</dbReference>
<evidence type="ECO:0000256" key="3">
    <source>
        <dbReference type="ARBA" id="ARBA00022989"/>
    </source>
</evidence>
<dbReference type="Ensembl" id="ENSEBUT00000014766.1">
    <property type="protein sequence ID" value="ENSEBUP00000014190.1"/>
    <property type="gene ID" value="ENSEBUG00000008949.1"/>
</dbReference>
<dbReference type="GO" id="GO:0005176">
    <property type="term" value="F:ErbB-2 class receptor binding"/>
    <property type="evidence" value="ECO:0007669"/>
    <property type="project" value="TreeGrafter"/>
</dbReference>
<dbReference type="InterPro" id="IPR005533">
    <property type="entry name" value="AMOP_dom"/>
</dbReference>
<sequence length="497" mass="57835">MQMITLLPSSLLRLESPLAIPCFTGSILPTMVQIIFMRNWDYRIAYPNPPTHGFPTDYHTPTISVFWDDADVSLHNVGSIYYQEYDYTGKTGRGQSNSDASDLRQKVNGQVQKNFTKSFDATWILKITWDGVPAVPATSNLLNTNTFQAILTTDGINTFCLIQFMEGKMLWRPESRDPNANHALIGYHSGWYERFHYNDGIIEESDSTRYRPDMFPGKIVAEGSTKEMGAMGRWAFKLENNAAQFTNPRKDCWNWYHSEGFPWFRWNNPPCPCSLWQAFFDPWYTSGWNLQRYGFKEPRIPGTLWTFQSRWPSWSGSGVRCYYNFWGSLLMGRHEKVLPTPWDQPAFWRWSRYIRESWLSEKRQHYHESELDPFDNCCMKSNSWEFCRYYVERRPNDFCFRYRPPFIAALFGDPHLTTLDGVSYTFNGLGDFVILQGNNTNGTYLTMQGRTQRAGFQNLQATNFILLAAKEDDGLTVSFSSLSVCIRCCLDNNRCVF</sequence>
<protein>
    <submittedName>
        <fullName evidence="9">Uncharacterized protein</fullName>
    </submittedName>
</protein>
<feature type="domain" description="VWFD" evidence="8">
    <location>
        <begin position="406"/>
        <end position="497"/>
    </location>
</feature>
<dbReference type="OMA" id="KDLQQGP"/>
<dbReference type="InterPro" id="IPR003886">
    <property type="entry name" value="NIDO_dom"/>
</dbReference>
<dbReference type="PANTHER" id="PTHR13802:SF52">
    <property type="entry name" value="MUCIN-4"/>
    <property type="match status" value="1"/>
</dbReference>
<reference evidence="9" key="1">
    <citation type="submission" date="2025-08" db="UniProtKB">
        <authorList>
            <consortium name="Ensembl"/>
        </authorList>
    </citation>
    <scope>IDENTIFICATION</scope>
</reference>
<dbReference type="PROSITE" id="PS51220">
    <property type="entry name" value="NIDO"/>
    <property type="match status" value="1"/>
</dbReference>
<dbReference type="GO" id="GO:0016020">
    <property type="term" value="C:membrane"/>
    <property type="evidence" value="ECO:0007669"/>
    <property type="project" value="UniProtKB-SubCell"/>
</dbReference>
<evidence type="ECO:0000256" key="4">
    <source>
        <dbReference type="ARBA" id="ARBA00023136"/>
    </source>
</evidence>
<comment type="subcellular location">
    <subcellularLocation>
        <location evidence="1">Membrane</location>
    </subcellularLocation>
</comment>
<organism evidence="9 10">
    <name type="scientific">Eptatretus burgeri</name>
    <name type="common">Inshore hagfish</name>
    <dbReference type="NCBI Taxonomy" id="7764"/>
    <lineage>
        <taxon>Eukaryota</taxon>
        <taxon>Metazoa</taxon>
        <taxon>Chordata</taxon>
        <taxon>Craniata</taxon>
        <taxon>Vertebrata</taxon>
        <taxon>Cyclostomata</taxon>
        <taxon>Myxini</taxon>
        <taxon>Myxiniformes</taxon>
        <taxon>Myxinidae</taxon>
        <taxon>Eptatretinae</taxon>
        <taxon>Eptatretus</taxon>
    </lineage>
</organism>
<keyword evidence="5" id="KW-1015">Disulfide bond</keyword>
<dbReference type="AlphaFoldDB" id="A0A8C4WVV9"/>
<evidence type="ECO:0000313" key="9">
    <source>
        <dbReference type="Ensembl" id="ENSEBUP00000014190.1"/>
    </source>
</evidence>
<evidence type="ECO:0000256" key="2">
    <source>
        <dbReference type="ARBA" id="ARBA00022692"/>
    </source>
</evidence>
<name>A0A8C4WVV9_EPTBU</name>
<feature type="domain" description="NIDO" evidence="7">
    <location>
        <begin position="65"/>
        <end position="241"/>
    </location>
</feature>
<evidence type="ECO:0000313" key="10">
    <source>
        <dbReference type="Proteomes" id="UP000694388"/>
    </source>
</evidence>
<evidence type="ECO:0000259" key="8">
    <source>
        <dbReference type="PROSITE" id="PS51233"/>
    </source>
</evidence>
<keyword evidence="2" id="KW-0812">Transmembrane</keyword>
<dbReference type="Proteomes" id="UP000694388">
    <property type="component" value="Unplaced"/>
</dbReference>
<dbReference type="GO" id="GO:0007160">
    <property type="term" value="P:cell-matrix adhesion"/>
    <property type="evidence" value="ECO:0007669"/>
    <property type="project" value="InterPro"/>
</dbReference>
<keyword evidence="4" id="KW-0472">Membrane</keyword>
<dbReference type="PROSITE" id="PS50856">
    <property type="entry name" value="AMOP"/>
    <property type="match status" value="1"/>
</dbReference>
<feature type="domain" description="AMOP" evidence="6">
    <location>
        <begin position="244"/>
        <end position="394"/>
    </location>
</feature>